<dbReference type="PANTHER" id="PTHR47005:SF5">
    <property type="entry name" value="HEAVY METAL TRANSPORT_DETOXIFICATION SUPERFAMILY PROTEIN"/>
    <property type="match status" value="1"/>
</dbReference>
<dbReference type="PANTHER" id="PTHR47005">
    <property type="entry name" value="HEAVY METAL TRANSPORT/DETOXIFICATION SUPERFAMILY PROTEIN"/>
    <property type="match status" value="1"/>
</dbReference>
<evidence type="ECO:0000256" key="1">
    <source>
        <dbReference type="SAM" id="MobiDB-lite"/>
    </source>
</evidence>
<name>A0A6A2X6I4_HIBSY</name>
<gene>
    <name evidence="2" type="ORF">F3Y22_tig00112127pilonHSYRG00071</name>
</gene>
<reference evidence="2" key="1">
    <citation type="submission" date="2019-09" db="EMBL/GenBank/DDBJ databases">
        <title>Draft genome information of white flower Hibiscus syriacus.</title>
        <authorList>
            <person name="Kim Y.-M."/>
        </authorList>
    </citation>
    <scope>NUCLEOTIDE SEQUENCE [LARGE SCALE GENOMIC DNA]</scope>
    <source>
        <strain evidence="2">YM2019G1</strain>
    </source>
</reference>
<dbReference type="Proteomes" id="UP000436088">
    <property type="component" value="Unassembled WGS sequence"/>
</dbReference>
<dbReference type="AlphaFoldDB" id="A0A6A2X6I4"/>
<feature type="region of interest" description="Disordered" evidence="1">
    <location>
        <begin position="92"/>
        <end position="200"/>
    </location>
</feature>
<proteinExistence type="predicted"/>
<keyword evidence="3" id="KW-1185">Reference proteome</keyword>
<dbReference type="EMBL" id="VEPZ02001508">
    <property type="protein sequence ID" value="KAE8670528.1"/>
    <property type="molecule type" value="Genomic_DNA"/>
</dbReference>
<organism evidence="2 3">
    <name type="scientific">Hibiscus syriacus</name>
    <name type="common">Rose of Sharon</name>
    <dbReference type="NCBI Taxonomy" id="106335"/>
    <lineage>
        <taxon>Eukaryota</taxon>
        <taxon>Viridiplantae</taxon>
        <taxon>Streptophyta</taxon>
        <taxon>Embryophyta</taxon>
        <taxon>Tracheophyta</taxon>
        <taxon>Spermatophyta</taxon>
        <taxon>Magnoliopsida</taxon>
        <taxon>eudicotyledons</taxon>
        <taxon>Gunneridae</taxon>
        <taxon>Pentapetalae</taxon>
        <taxon>rosids</taxon>
        <taxon>malvids</taxon>
        <taxon>Malvales</taxon>
        <taxon>Malvaceae</taxon>
        <taxon>Malvoideae</taxon>
        <taxon>Hibiscus</taxon>
    </lineage>
</organism>
<feature type="compositionally biased region" description="Basic and acidic residues" evidence="1">
    <location>
        <begin position="98"/>
        <end position="191"/>
    </location>
</feature>
<evidence type="ECO:0000313" key="2">
    <source>
        <dbReference type="EMBL" id="KAE8670528.1"/>
    </source>
</evidence>
<sequence length="286" mass="31898">MAEKVTTMVLKVDLQCFKCYKKVKKVLCKFPHETKWCLSCSCFMILLWTREIRDQIYDEKANTVTIAVICCSPEKIRDKICYKGGGSIKSIEIKPPAKPKEPEKPKEAEKKPEKPKEAEKKPEQPKEAEKKSEKPKEAEKKPEKPKEAEKKPEKPKEAEKKPEKPKESGEKKADKPKEAEKPKEGGEKPKEAAPAAPPKAVEAAPLPAAAYALGYSYMDGYHHGWGGGVPSYYGGPPQQPFQNYETIGRPVYDSWGSGGGYYRYGYGGGRTGECFSDENAQGCSIM</sequence>
<accession>A0A6A2X6I4</accession>
<evidence type="ECO:0000313" key="3">
    <source>
        <dbReference type="Proteomes" id="UP000436088"/>
    </source>
</evidence>
<protein>
    <submittedName>
        <fullName evidence="2">Uncharacterized protein</fullName>
    </submittedName>
</protein>
<comment type="caution">
    <text evidence="2">The sequence shown here is derived from an EMBL/GenBank/DDBJ whole genome shotgun (WGS) entry which is preliminary data.</text>
</comment>